<dbReference type="Gene3D" id="3.40.50.2000">
    <property type="entry name" value="Glycogen Phosphorylase B"/>
    <property type="match status" value="2"/>
</dbReference>
<dbReference type="Pfam" id="PF13439">
    <property type="entry name" value="Glyco_transf_4"/>
    <property type="match status" value="1"/>
</dbReference>
<evidence type="ECO:0000259" key="1">
    <source>
        <dbReference type="Pfam" id="PF00534"/>
    </source>
</evidence>
<dbReference type="SUPFAM" id="SSF53756">
    <property type="entry name" value="UDP-Glycosyltransferase/glycogen phosphorylase"/>
    <property type="match status" value="1"/>
</dbReference>
<evidence type="ECO:0000313" key="3">
    <source>
        <dbReference type="EMBL" id="GBQ07463.1"/>
    </source>
</evidence>
<dbReference type="Proteomes" id="UP001062901">
    <property type="component" value="Unassembled WGS sequence"/>
</dbReference>
<name>A0ABQ0NZJ8_9PROT</name>
<evidence type="ECO:0000313" key="4">
    <source>
        <dbReference type="Proteomes" id="UP001062901"/>
    </source>
</evidence>
<accession>A0ABQ0NZJ8</accession>
<dbReference type="RefSeq" id="WP_018981032.1">
    <property type="nucleotide sequence ID" value="NZ_BAQD01000032.1"/>
</dbReference>
<sequence length="363" mass="40643">MKIHYIVTSLETGGAEFAIPTIINAIKKEGHSVDITACEPRDMGAAPLLDKAGLPYRVLFQKRPSIFKTIFNFIQILKAHKPDVIWTSLGRGTTVGQIAGALMGIPVVSWKHSASARLSMRLGKKLTSFWIADSSFVAQFLSDKMKIPDNRIATWPLYVCSPHQENITAWDGKTTLQIGSTGRLHAVKNYPYLLKGLALFCSRNPQWAQHVHLSIAGDGPQRSELEHVIQEHSLQDHVSLLGFTNDVEGFLRNLHVYTQPSHYEGMCLAVHEAMAMGLPIIATPVGEMVRSVQEGETGFLLGRDEKIIETFSTKLEEIFKNPNCLKKLGNNAQSYVYSHYGQDQYNKRCHKILQEILQLTHKI</sequence>
<keyword evidence="4" id="KW-1185">Reference proteome</keyword>
<dbReference type="PANTHER" id="PTHR12526">
    <property type="entry name" value="GLYCOSYLTRANSFERASE"/>
    <property type="match status" value="1"/>
</dbReference>
<evidence type="ECO:0000259" key="2">
    <source>
        <dbReference type="Pfam" id="PF13439"/>
    </source>
</evidence>
<protein>
    <submittedName>
        <fullName evidence="3">Glycosyltransferase</fullName>
    </submittedName>
</protein>
<dbReference type="EMBL" id="BAQD01000032">
    <property type="protein sequence ID" value="GBQ07463.1"/>
    <property type="molecule type" value="Genomic_DNA"/>
</dbReference>
<dbReference type="InterPro" id="IPR028098">
    <property type="entry name" value="Glyco_trans_4-like_N"/>
</dbReference>
<organism evidence="3 4">
    <name type="scientific">Saccharibacter floricola DSM 15669</name>
    <dbReference type="NCBI Taxonomy" id="1123227"/>
    <lineage>
        <taxon>Bacteria</taxon>
        <taxon>Pseudomonadati</taxon>
        <taxon>Pseudomonadota</taxon>
        <taxon>Alphaproteobacteria</taxon>
        <taxon>Acetobacterales</taxon>
        <taxon>Acetobacteraceae</taxon>
        <taxon>Saccharibacter</taxon>
    </lineage>
</organism>
<feature type="domain" description="Glycosyltransferase subfamily 4-like N-terminal" evidence="2">
    <location>
        <begin position="13"/>
        <end position="156"/>
    </location>
</feature>
<comment type="caution">
    <text evidence="3">The sequence shown here is derived from an EMBL/GenBank/DDBJ whole genome shotgun (WGS) entry which is preliminary data.</text>
</comment>
<dbReference type="Pfam" id="PF00534">
    <property type="entry name" value="Glycos_transf_1"/>
    <property type="match status" value="1"/>
</dbReference>
<dbReference type="InterPro" id="IPR001296">
    <property type="entry name" value="Glyco_trans_1"/>
</dbReference>
<feature type="domain" description="Glycosyl transferase family 1" evidence="1">
    <location>
        <begin position="176"/>
        <end position="333"/>
    </location>
</feature>
<proteinExistence type="predicted"/>
<dbReference type="PANTHER" id="PTHR12526:SF630">
    <property type="entry name" value="GLYCOSYLTRANSFERASE"/>
    <property type="match status" value="1"/>
</dbReference>
<gene>
    <name evidence="3" type="ORF">AA15669_1389</name>
</gene>
<dbReference type="CDD" id="cd03811">
    <property type="entry name" value="GT4_GT28_WabH-like"/>
    <property type="match status" value="1"/>
</dbReference>
<reference evidence="3" key="1">
    <citation type="submission" date="2013-04" db="EMBL/GenBank/DDBJ databases">
        <title>The genome sequencing project of 58 acetic acid bacteria.</title>
        <authorList>
            <person name="Okamoto-Kainuma A."/>
            <person name="Ishikawa M."/>
            <person name="Umino S."/>
            <person name="Koizumi Y."/>
            <person name="Shiwa Y."/>
            <person name="Yoshikawa H."/>
            <person name="Matsutani M."/>
            <person name="Matsushita K."/>
        </authorList>
    </citation>
    <scope>NUCLEOTIDE SEQUENCE</scope>
    <source>
        <strain evidence="3">DSM 15669</strain>
    </source>
</reference>